<dbReference type="Pfam" id="PF05766">
    <property type="entry name" value="NinG"/>
    <property type="match status" value="1"/>
</dbReference>
<dbReference type="InterPro" id="IPR008713">
    <property type="entry name" value="Phage_lambda_NinG"/>
</dbReference>
<comment type="similarity">
    <text evidence="1">Belongs to the ninG family.</text>
</comment>
<sequence>MKIKIDKIDSLFSKMIRERDKWRCIFCGNVYEPPTSALHNSHFWGRGHKSTRYDARNCDALCYGCHVRNEGNKQGYYRDFKIEQLGRRVYNSLEKKARGIVQFGEYEKKQTYEALKKTYEKGGHLKKGWKGV</sequence>
<dbReference type="EMBL" id="KR029600">
    <property type="protein sequence ID" value="AKH47993.1"/>
    <property type="molecule type" value="Genomic_DNA"/>
</dbReference>
<protein>
    <recommendedName>
        <fullName evidence="2">Protein ninG</fullName>
    </recommendedName>
</protein>
<proteinExistence type="inferred from homology"/>
<evidence type="ECO:0000256" key="1">
    <source>
        <dbReference type="ARBA" id="ARBA00008471"/>
    </source>
</evidence>
<evidence type="ECO:0000313" key="3">
    <source>
        <dbReference type="EMBL" id="AKH47993.1"/>
    </source>
</evidence>
<accession>A0A0F7L8U3</accession>
<reference evidence="3" key="2">
    <citation type="submission" date="2015-03" db="EMBL/GenBank/DDBJ databases">
        <authorList>
            <person name="Chow C.-E.T."/>
            <person name="Winget D.M."/>
            <person name="White R.A.III."/>
            <person name="Hallam S.J."/>
            <person name="Suttle C.A."/>
        </authorList>
    </citation>
    <scope>NUCLEOTIDE SEQUENCE</scope>
    <source>
        <strain evidence="3">Oxic1_5</strain>
    </source>
</reference>
<organism evidence="3">
    <name type="scientific">uncultured marine virus</name>
    <dbReference type="NCBI Taxonomy" id="186617"/>
    <lineage>
        <taxon>Viruses</taxon>
        <taxon>environmental samples</taxon>
    </lineage>
</organism>
<name>A0A0F7L8U3_9VIRU</name>
<evidence type="ECO:0000256" key="2">
    <source>
        <dbReference type="ARBA" id="ARBA00021638"/>
    </source>
</evidence>
<reference evidence="3" key="1">
    <citation type="journal article" date="2015" name="Front. Microbiol.">
        <title>Combining genomic sequencing methods to explore viral diversity and reveal potential virus-host interactions.</title>
        <authorList>
            <person name="Chow C.E."/>
            <person name="Winget D.M."/>
            <person name="White R.A.III."/>
            <person name="Hallam S.J."/>
            <person name="Suttle C.A."/>
        </authorList>
    </citation>
    <scope>NUCLEOTIDE SEQUENCE</scope>
    <source>
        <strain evidence="3">Oxic1_5</strain>
    </source>
</reference>